<sequence>MIQNFKKATRCQCKNTTNNKICLNKCKTLYIIDDNLYCLNHLRYYRDSYAVKIQSVYRGKRGREILNNIYNRLPDDIQSIISLRIRSEANYKKYLRTIKSIIEKKIFRLEDYIYANRERVYDLCDLYNKYEMLFAYENPHKKIMRKIVINLLETVIDADTNNPIMYYYFDTNLTILFIRMS</sequence>
<accession>A0AC59EWZ9</accession>
<organism evidence="1 2">
    <name type="scientific">Phaeocystis globosa virus PgV-16T</name>
    <dbReference type="NCBI Taxonomy" id="3071227"/>
    <lineage>
        <taxon>Viruses</taxon>
        <taxon>Varidnaviria</taxon>
        <taxon>Bamfordvirae</taxon>
        <taxon>Nucleocytoviricota</taxon>
        <taxon>Megaviricetes</taxon>
        <taxon>Imitervirales</taxon>
        <taxon>Mesomimiviridae</taxon>
        <taxon>Tethysvirus</taxon>
        <taxon>Tethysvirus hollandense</taxon>
    </lineage>
</organism>
<proteinExistence type="predicted"/>
<name>A0AC59EWZ9_9VIRU</name>
<reference evidence="1 2" key="1">
    <citation type="journal article" date="2013" name="Proc. Natl. Acad. Sci. U.S.A.">
        <title>Genome of Phaeocystis globosa virus PgV-16T highlights the common ancestry of the largest known DNA viruses infecting eukaryotes.</title>
        <authorList>
            <person name="Santini S."/>
            <person name="Jeudy S."/>
            <person name="Bartoli J."/>
            <person name="Poirot O."/>
            <person name="Lescot M."/>
            <person name="Abergel C."/>
            <person name="Barbe V."/>
            <person name="Wommack K.E."/>
            <person name="Noordeloos A.A."/>
            <person name="Brussaard C.P."/>
            <person name="Claverie J.M."/>
        </authorList>
    </citation>
    <scope>NUCLEOTIDE SEQUENCE [LARGE SCALE GENOMIC DNA]</scope>
    <source>
        <strain evidence="1 2">16T</strain>
    </source>
</reference>
<dbReference type="Proteomes" id="UP000204225">
    <property type="component" value="Segment"/>
</dbReference>
<evidence type="ECO:0000313" key="1">
    <source>
        <dbReference type="EMBL" id="AGM15460.1"/>
    </source>
</evidence>
<dbReference type="EMBL" id="KC662249">
    <property type="protein sequence ID" value="AGM15460.1"/>
    <property type="molecule type" value="Genomic_DNA"/>
</dbReference>
<keyword evidence="2" id="KW-1185">Reference proteome</keyword>
<gene>
    <name evidence="1" type="ORF">PGCG_00148</name>
</gene>
<evidence type="ECO:0000313" key="2">
    <source>
        <dbReference type="Proteomes" id="UP000204225"/>
    </source>
</evidence>
<protein>
    <submittedName>
        <fullName evidence="1">Uncharacterized protein</fullName>
    </submittedName>
</protein>